<evidence type="ECO:0000259" key="7">
    <source>
        <dbReference type="Pfam" id="PF00441"/>
    </source>
</evidence>
<evidence type="ECO:0000256" key="2">
    <source>
        <dbReference type="ARBA" id="ARBA00009347"/>
    </source>
</evidence>
<accession>W4QMN8</accession>
<evidence type="ECO:0000256" key="1">
    <source>
        <dbReference type="ARBA" id="ARBA00001974"/>
    </source>
</evidence>
<dbReference type="InterPro" id="IPR006091">
    <property type="entry name" value="Acyl-CoA_Oxase/DH_mid-dom"/>
</dbReference>
<dbReference type="InterPro" id="IPR013786">
    <property type="entry name" value="AcylCoA_DH/ox_N"/>
</dbReference>
<dbReference type="Proteomes" id="UP000018896">
    <property type="component" value="Unassembled WGS sequence"/>
</dbReference>
<keyword evidence="4 6" id="KW-0274">FAD</keyword>
<dbReference type="PANTHER" id="PTHR43884:SF12">
    <property type="entry name" value="ISOVALERYL-COA DEHYDROGENASE, MITOCHONDRIAL-RELATED"/>
    <property type="match status" value="1"/>
</dbReference>
<dbReference type="PANTHER" id="PTHR43884">
    <property type="entry name" value="ACYL-COA DEHYDROGENASE"/>
    <property type="match status" value="1"/>
</dbReference>
<dbReference type="Gene3D" id="1.20.140.10">
    <property type="entry name" value="Butyryl-CoA Dehydrogenase, subunit A, domain 3"/>
    <property type="match status" value="1"/>
</dbReference>
<dbReference type="STRING" id="1236973.JCM9157_378"/>
<dbReference type="SUPFAM" id="SSF47203">
    <property type="entry name" value="Acyl-CoA dehydrogenase C-terminal domain-like"/>
    <property type="match status" value="1"/>
</dbReference>
<dbReference type="Pfam" id="PF02770">
    <property type="entry name" value="Acyl-CoA_dh_M"/>
    <property type="match status" value="1"/>
</dbReference>
<dbReference type="FunFam" id="2.40.110.10:FF:000001">
    <property type="entry name" value="Acyl-CoA dehydrogenase, mitochondrial"/>
    <property type="match status" value="1"/>
</dbReference>
<evidence type="ECO:0000313" key="11">
    <source>
        <dbReference type="Proteomes" id="UP000018896"/>
    </source>
</evidence>
<comment type="cofactor">
    <cofactor evidence="1 6">
        <name>FAD</name>
        <dbReference type="ChEBI" id="CHEBI:57692"/>
    </cofactor>
</comment>
<evidence type="ECO:0000259" key="8">
    <source>
        <dbReference type="Pfam" id="PF02770"/>
    </source>
</evidence>
<dbReference type="Pfam" id="PF02771">
    <property type="entry name" value="Acyl-CoA_dh_N"/>
    <property type="match status" value="1"/>
</dbReference>
<evidence type="ECO:0000256" key="3">
    <source>
        <dbReference type="ARBA" id="ARBA00022630"/>
    </source>
</evidence>
<dbReference type="PROSITE" id="PS00072">
    <property type="entry name" value="ACYL_COA_DH_1"/>
    <property type="match status" value="1"/>
</dbReference>
<feature type="domain" description="Acyl-CoA dehydrogenase/oxidase C-terminal" evidence="7">
    <location>
        <begin position="251"/>
        <end position="300"/>
    </location>
</feature>
<keyword evidence="11" id="KW-1185">Reference proteome</keyword>
<dbReference type="InterPro" id="IPR006089">
    <property type="entry name" value="Acyl-CoA_DH_CS"/>
</dbReference>
<proteinExistence type="inferred from homology"/>
<dbReference type="GO" id="GO:0050660">
    <property type="term" value="F:flavin adenine dinucleotide binding"/>
    <property type="evidence" value="ECO:0007669"/>
    <property type="project" value="InterPro"/>
</dbReference>
<dbReference type="InterPro" id="IPR036250">
    <property type="entry name" value="AcylCo_DH-like_C"/>
</dbReference>
<name>W4QMN8_HALA3</name>
<dbReference type="GO" id="GO:0003995">
    <property type="term" value="F:acyl-CoA dehydrogenase activity"/>
    <property type="evidence" value="ECO:0007669"/>
    <property type="project" value="InterPro"/>
</dbReference>
<dbReference type="InterPro" id="IPR009075">
    <property type="entry name" value="AcylCo_DH/oxidase_C"/>
</dbReference>
<comment type="caution">
    <text evidence="10">The sequence shown here is derived from an EMBL/GenBank/DDBJ whole genome shotgun (WGS) entry which is preliminary data.</text>
</comment>
<protein>
    <submittedName>
        <fullName evidence="10">Butyryl-CoA dehydrogenase</fullName>
    </submittedName>
</protein>
<evidence type="ECO:0000256" key="6">
    <source>
        <dbReference type="RuleBase" id="RU362125"/>
    </source>
</evidence>
<feature type="domain" description="Acyl-CoA dehydrogenase/oxidase N-terminal" evidence="9">
    <location>
        <begin position="30"/>
        <end position="142"/>
    </location>
</feature>
<reference evidence="10 11" key="1">
    <citation type="journal article" date="2014" name="Genome Announc.">
        <title>Draft Genome Sequences of Three Alkaliphilic Bacillus Strains, Bacillus wakoensis JCM 9140T, Bacillus akibai JCM 9157T, and Bacillus hemicellulosilyticus JCM 9152T.</title>
        <authorList>
            <person name="Yuki M."/>
            <person name="Oshima K."/>
            <person name="Suda W."/>
            <person name="Oshida Y."/>
            <person name="Kitamura K."/>
            <person name="Iida T."/>
            <person name="Hattori M."/>
            <person name="Ohkuma M."/>
        </authorList>
    </citation>
    <scope>NUCLEOTIDE SEQUENCE [LARGE SCALE GENOMIC DNA]</scope>
    <source>
        <strain evidence="10 11">JCM 9157</strain>
    </source>
</reference>
<dbReference type="EMBL" id="BAUV01000002">
    <property type="protein sequence ID" value="GAE33380.1"/>
    <property type="molecule type" value="Genomic_DNA"/>
</dbReference>
<dbReference type="eggNOG" id="COG1960">
    <property type="taxonomic scope" value="Bacteria"/>
</dbReference>
<gene>
    <name evidence="10" type="ORF">JCM9157_378</name>
</gene>
<sequence length="334" mass="36835">MEQLKKEMKGGSFLVKASKVEEIFTPEDLSEEQLMIGQTARQFIEKEVLPKRELIESQHFDVTVALLKKAGELGLLAHSIPEHYGGLGLDKVSKGIVGEMVGQSSSYGVAQSNHTCIATLPITYFGSEEQKKKYLPKLASGEFLGAYCLTEPASGSDALAAKTTAVLNEAGSHYVLNGTKLYITNAVFSDTFIVYAKVDGLKFTAFIVEKDFPGLSLGPEEKKMGITGSSTRSVILEDCQVPVENVLGIIGKGHVIALNVLNLGRFNLGAACMGGAKGSLKLAVQHTNERKQFKKRISELVQRKKKWQRWLLEFMRLNQYNTEQLRFLRMLSVI</sequence>
<dbReference type="InterPro" id="IPR009100">
    <property type="entry name" value="AcylCoA_DH/oxidase_NM_dom_sf"/>
</dbReference>
<dbReference type="FunFam" id="1.10.540.10:FF:000001">
    <property type="entry name" value="Very long-chain-specific acyl-CoA dehydrogenase, mitochondrial"/>
    <property type="match status" value="1"/>
</dbReference>
<feature type="domain" description="Acyl-CoA oxidase/dehydrogenase middle" evidence="8">
    <location>
        <begin position="146"/>
        <end position="239"/>
    </location>
</feature>
<dbReference type="InterPro" id="IPR037069">
    <property type="entry name" value="AcylCoA_DH/ox_N_sf"/>
</dbReference>
<dbReference type="Gene3D" id="2.40.110.10">
    <property type="entry name" value="Butyryl-CoA Dehydrogenase, subunit A, domain 2"/>
    <property type="match status" value="1"/>
</dbReference>
<keyword evidence="3 6" id="KW-0285">Flavoprotein</keyword>
<organism evidence="10 11">
    <name type="scientific">Halalkalibacter akibai (strain ATCC 43226 / DSM 21942 / CIP 109018 / JCM 9157 / 1139)</name>
    <name type="common">Bacillus akibai</name>
    <dbReference type="NCBI Taxonomy" id="1236973"/>
    <lineage>
        <taxon>Bacteria</taxon>
        <taxon>Bacillati</taxon>
        <taxon>Bacillota</taxon>
        <taxon>Bacilli</taxon>
        <taxon>Bacillales</taxon>
        <taxon>Bacillaceae</taxon>
        <taxon>Halalkalibacter</taxon>
    </lineage>
</organism>
<dbReference type="SUPFAM" id="SSF56645">
    <property type="entry name" value="Acyl-CoA dehydrogenase NM domain-like"/>
    <property type="match status" value="1"/>
</dbReference>
<comment type="similarity">
    <text evidence="2 6">Belongs to the acyl-CoA dehydrogenase family.</text>
</comment>
<dbReference type="InterPro" id="IPR046373">
    <property type="entry name" value="Acyl-CoA_Oxase/DH_mid-dom_sf"/>
</dbReference>
<evidence type="ECO:0000256" key="5">
    <source>
        <dbReference type="ARBA" id="ARBA00023002"/>
    </source>
</evidence>
<keyword evidence="5 6" id="KW-0560">Oxidoreductase</keyword>
<dbReference type="Gene3D" id="1.10.540.10">
    <property type="entry name" value="Acyl-CoA dehydrogenase/oxidase, N-terminal domain"/>
    <property type="match status" value="1"/>
</dbReference>
<evidence type="ECO:0000256" key="4">
    <source>
        <dbReference type="ARBA" id="ARBA00022827"/>
    </source>
</evidence>
<dbReference type="Pfam" id="PF00441">
    <property type="entry name" value="Acyl-CoA_dh_1"/>
    <property type="match status" value="1"/>
</dbReference>
<evidence type="ECO:0000259" key="9">
    <source>
        <dbReference type="Pfam" id="PF02771"/>
    </source>
</evidence>
<evidence type="ECO:0000313" key="10">
    <source>
        <dbReference type="EMBL" id="GAE33380.1"/>
    </source>
</evidence>
<dbReference type="AlphaFoldDB" id="W4QMN8"/>